<dbReference type="RefSeq" id="WP_400881955.1">
    <property type="nucleotide sequence ID" value="NZ_JBIWXY010000002.1"/>
</dbReference>
<dbReference type="EMBL" id="JBIWXY010000002">
    <property type="protein sequence ID" value="MFJ5446481.1"/>
    <property type="molecule type" value="Genomic_DNA"/>
</dbReference>
<feature type="non-terminal residue" evidence="1">
    <location>
        <position position="1"/>
    </location>
</feature>
<gene>
    <name evidence="1" type="ORF">ACIKP9_09610</name>
</gene>
<dbReference type="Proteomes" id="UP001617669">
    <property type="component" value="Unassembled WGS sequence"/>
</dbReference>
<proteinExistence type="predicted"/>
<evidence type="ECO:0000313" key="2">
    <source>
        <dbReference type="Proteomes" id="UP001617669"/>
    </source>
</evidence>
<comment type="caution">
    <text evidence="1">The sequence shown here is derived from an EMBL/GenBank/DDBJ whole genome shotgun (WGS) entry which is preliminary data.</text>
</comment>
<protein>
    <submittedName>
        <fullName evidence="1">Uncharacterized protein</fullName>
    </submittedName>
</protein>
<accession>A0ABW8GM43</accession>
<reference evidence="1 2" key="1">
    <citation type="submission" date="2024-11" db="EMBL/GenBank/DDBJ databases">
        <authorList>
            <person name="Kaparullina E.N."/>
            <person name="Delegan Y.A."/>
            <person name="Doronina N.V."/>
        </authorList>
    </citation>
    <scope>NUCLEOTIDE SEQUENCE [LARGE SCALE GENOMIC DNA]</scope>
    <source>
        <strain evidence="1 2">7sh_L</strain>
    </source>
</reference>
<name>A0ABW8GM43_9PROT</name>
<organism evidence="1 2">
    <name type="scientific">Methylobacillus methanolivorans</name>
    <dbReference type="NCBI Taxonomy" id="1848927"/>
    <lineage>
        <taxon>Bacteria</taxon>
        <taxon>Pseudomonadati</taxon>
        <taxon>Pseudomonadota</taxon>
        <taxon>Betaproteobacteria</taxon>
        <taxon>Nitrosomonadales</taxon>
        <taxon>Methylophilaceae</taxon>
        <taxon>Methylobacillus</taxon>
    </lineage>
</organism>
<keyword evidence="2" id="KW-1185">Reference proteome</keyword>
<evidence type="ECO:0000313" key="1">
    <source>
        <dbReference type="EMBL" id="MFJ5446481.1"/>
    </source>
</evidence>
<sequence>NFASHHLVQRAAHFTDLFDPVKQFFLTFQNLLNSALLSQRAAHFTDLFKSVKENFHFFKLSCEPRRSSEVRILPTPDFRSSPFCHCYKIITTETS</sequence>